<comment type="caution">
    <text evidence="1">The sequence shown here is derived from an EMBL/GenBank/DDBJ whole genome shotgun (WGS) entry which is preliminary data.</text>
</comment>
<proteinExistence type="predicted"/>
<accession>A0AAE1LDS5</accession>
<dbReference type="Proteomes" id="UP001219518">
    <property type="component" value="Unassembled WGS sequence"/>
</dbReference>
<dbReference type="EMBL" id="JAHWGI010000474">
    <property type="protein sequence ID" value="KAK3915948.1"/>
    <property type="molecule type" value="Genomic_DNA"/>
</dbReference>
<protein>
    <submittedName>
        <fullName evidence="1">Protoheme IX farnesyltransferase</fullName>
    </submittedName>
</protein>
<reference evidence="1" key="2">
    <citation type="journal article" date="2023" name="BMC Genomics">
        <title>Pest status, molecular evolution, and epigenetic factors derived from the genome assembly of Frankliniella fusca, a thysanopteran phytovirus vector.</title>
        <authorList>
            <person name="Catto M.A."/>
            <person name="Labadie P.E."/>
            <person name="Jacobson A.L."/>
            <person name="Kennedy G.G."/>
            <person name="Srinivasan R."/>
            <person name="Hunt B.G."/>
        </authorList>
    </citation>
    <scope>NUCLEOTIDE SEQUENCE</scope>
    <source>
        <strain evidence="1">PL_HMW_Pooled</strain>
    </source>
</reference>
<keyword evidence="2" id="KW-1185">Reference proteome</keyword>
<evidence type="ECO:0000313" key="1">
    <source>
        <dbReference type="EMBL" id="KAK3915948.1"/>
    </source>
</evidence>
<dbReference type="AlphaFoldDB" id="A0AAE1LDS5"/>
<gene>
    <name evidence="1" type="ORF">KUF71_025245</name>
</gene>
<sequence>MHQDLVSHFLSLRLFSLLSRTEVHFEELLKNRRENSARDQVLQTDLCYTICTLGYALEGSCDVPIMRLALATLEKWYESTLDAGSMLAYV</sequence>
<reference evidence="1" key="1">
    <citation type="submission" date="2021-07" db="EMBL/GenBank/DDBJ databases">
        <authorList>
            <person name="Catto M.A."/>
            <person name="Jacobson A."/>
            <person name="Kennedy G."/>
            <person name="Labadie P."/>
            <person name="Hunt B.G."/>
            <person name="Srinivasan R."/>
        </authorList>
    </citation>
    <scope>NUCLEOTIDE SEQUENCE</scope>
    <source>
        <strain evidence="1">PL_HMW_Pooled</strain>
        <tissue evidence="1">Head</tissue>
    </source>
</reference>
<evidence type="ECO:0000313" key="2">
    <source>
        <dbReference type="Proteomes" id="UP001219518"/>
    </source>
</evidence>
<organism evidence="1 2">
    <name type="scientific">Frankliniella fusca</name>
    <dbReference type="NCBI Taxonomy" id="407009"/>
    <lineage>
        <taxon>Eukaryota</taxon>
        <taxon>Metazoa</taxon>
        <taxon>Ecdysozoa</taxon>
        <taxon>Arthropoda</taxon>
        <taxon>Hexapoda</taxon>
        <taxon>Insecta</taxon>
        <taxon>Pterygota</taxon>
        <taxon>Neoptera</taxon>
        <taxon>Paraneoptera</taxon>
        <taxon>Thysanoptera</taxon>
        <taxon>Terebrantia</taxon>
        <taxon>Thripoidea</taxon>
        <taxon>Thripidae</taxon>
        <taxon>Frankliniella</taxon>
    </lineage>
</organism>
<name>A0AAE1LDS5_9NEOP</name>